<accession>A0AAV7UZP8</accession>
<name>A0AAV7UZP8_PLEWA</name>
<organism evidence="2 3">
    <name type="scientific">Pleurodeles waltl</name>
    <name type="common">Iberian ribbed newt</name>
    <dbReference type="NCBI Taxonomy" id="8319"/>
    <lineage>
        <taxon>Eukaryota</taxon>
        <taxon>Metazoa</taxon>
        <taxon>Chordata</taxon>
        <taxon>Craniata</taxon>
        <taxon>Vertebrata</taxon>
        <taxon>Euteleostomi</taxon>
        <taxon>Amphibia</taxon>
        <taxon>Batrachia</taxon>
        <taxon>Caudata</taxon>
        <taxon>Salamandroidea</taxon>
        <taxon>Salamandridae</taxon>
        <taxon>Pleurodelinae</taxon>
        <taxon>Pleurodeles</taxon>
    </lineage>
</organism>
<comment type="caution">
    <text evidence="2">The sequence shown here is derived from an EMBL/GenBank/DDBJ whole genome shotgun (WGS) entry which is preliminary data.</text>
</comment>
<dbReference type="AlphaFoldDB" id="A0AAV7UZP8"/>
<keyword evidence="3" id="KW-1185">Reference proteome</keyword>
<dbReference type="EMBL" id="JANPWB010000004">
    <property type="protein sequence ID" value="KAJ1193986.1"/>
    <property type="molecule type" value="Genomic_DNA"/>
</dbReference>
<sequence>MQWKCPRGTFHCNNHPKVDPNPDIWVGSASAREEKDKMEAEEARDSRGPEEKRSVNQEERNQEEDDQGEEWGKGFIGETPIPPRPLDKRTLHVPGGAWLSQVRSYLRFSHFLCGVGTGVRRA</sequence>
<evidence type="ECO:0000313" key="2">
    <source>
        <dbReference type="EMBL" id="KAJ1193986.1"/>
    </source>
</evidence>
<dbReference type="Proteomes" id="UP001066276">
    <property type="component" value="Chromosome 2_2"/>
</dbReference>
<reference evidence="2" key="1">
    <citation type="journal article" date="2022" name="bioRxiv">
        <title>Sequencing and chromosome-scale assembly of the giantPleurodeles waltlgenome.</title>
        <authorList>
            <person name="Brown T."/>
            <person name="Elewa A."/>
            <person name="Iarovenko S."/>
            <person name="Subramanian E."/>
            <person name="Araus A.J."/>
            <person name="Petzold A."/>
            <person name="Susuki M."/>
            <person name="Suzuki K.-i.T."/>
            <person name="Hayashi T."/>
            <person name="Toyoda A."/>
            <person name="Oliveira C."/>
            <person name="Osipova E."/>
            <person name="Leigh N.D."/>
            <person name="Simon A."/>
            <person name="Yun M.H."/>
        </authorList>
    </citation>
    <scope>NUCLEOTIDE SEQUENCE</scope>
    <source>
        <strain evidence="2">20211129_DDA</strain>
        <tissue evidence="2">Liver</tissue>
    </source>
</reference>
<protein>
    <submittedName>
        <fullName evidence="2">Uncharacterized protein</fullName>
    </submittedName>
</protein>
<proteinExistence type="predicted"/>
<feature type="region of interest" description="Disordered" evidence="1">
    <location>
        <begin position="1"/>
        <end position="88"/>
    </location>
</feature>
<gene>
    <name evidence="2" type="ORF">NDU88_003281</name>
</gene>
<evidence type="ECO:0000313" key="3">
    <source>
        <dbReference type="Proteomes" id="UP001066276"/>
    </source>
</evidence>
<evidence type="ECO:0000256" key="1">
    <source>
        <dbReference type="SAM" id="MobiDB-lite"/>
    </source>
</evidence>
<feature type="compositionally biased region" description="Basic and acidic residues" evidence="1">
    <location>
        <begin position="31"/>
        <end position="60"/>
    </location>
</feature>